<evidence type="ECO:0000256" key="1">
    <source>
        <dbReference type="SAM" id="MobiDB-lite"/>
    </source>
</evidence>
<comment type="caution">
    <text evidence="3">The sequence shown here is derived from an EMBL/GenBank/DDBJ whole genome shotgun (WGS) entry which is preliminary data.</text>
</comment>
<evidence type="ECO:0000313" key="3">
    <source>
        <dbReference type="EMBL" id="KAJ9166697.1"/>
    </source>
</evidence>
<dbReference type="Proteomes" id="UP001174677">
    <property type="component" value="Chromosome 12"/>
</dbReference>
<evidence type="ECO:0000313" key="4">
    <source>
        <dbReference type="Proteomes" id="UP001174677"/>
    </source>
</evidence>
<dbReference type="Gene3D" id="1.10.287.110">
    <property type="entry name" value="DnaJ domain"/>
    <property type="match status" value="1"/>
</dbReference>
<dbReference type="PANTHER" id="PTHR23172:SF68">
    <property type="entry name" value="DNAJ DOMAIN PROTEIN"/>
    <property type="match status" value="1"/>
</dbReference>
<feature type="region of interest" description="Disordered" evidence="1">
    <location>
        <begin position="133"/>
        <end position="152"/>
    </location>
</feature>
<feature type="compositionally biased region" description="Basic and acidic residues" evidence="1">
    <location>
        <begin position="98"/>
        <end position="126"/>
    </location>
</feature>
<protein>
    <recommendedName>
        <fullName evidence="2">J domain-containing protein</fullName>
    </recommendedName>
</protein>
<keyword evidence="4" id="KW-1185">Reference proteome</keyword>
<dbReference type="PROSITE" id="PS50076">
    <property type="entry name" value="DNAJ_2"/>
    <property type="match status" value="1"/>
</dbReference>
<feature type="domain" description="J" evidence="2">
    <location>
        <begin position="264"/>
        <end position="334"/>
    </location>
</feature>
<dbReference type="EMBL" id="JARPOI010000012">
    <property type="protein sequence ID" value="KAJ9166697.1"/>
    <property type="molecule type" value="Genomic_DNA"/>
</dbReference>
<feature type="compositionally biased region" description="Polar residues" evidence="1">
    <location>
        <begin position="136"/>
        <end position="150"/>
    </location>
</feature>
<feature type="region of interest" description="Disordered" evidence="1">
    <location>
        <begin position="94"/>
        <end position="126"/>
    </location>
</feature>
<dbReference type="SUPFAM" id="SSF46565">
    <property type="entry name" value="Chaperone J-domain"/>
    <property type="match status" value="1"/>
</dbReference>
<name>A0ABQ9LFG3_HEVBR</name>
<organism evidence="3 4">
    <name type="scientific">Hevea brasiliensis</name>
    <name type="common">Para rubber tree</name>
    <name type="synonym">Siphonia brasiliensis</name>
    <dbReference type="NCBI Taxonomy" id="3981"/>
    <lineage>
        <taxon>Eukaryota</taxon>
        <taxon>Viridiplantae</taxon>
        <taxon>Streptophyta</taxon>
        <taxon>Embryophyta</taxon>
        <taxon>Tracheophyta</taxon>
        <taxon>Spermatophyta</taxon>
        <taxon>Magnoliopsida</taxon>
        <taxon>eudicotyledons</taxon>
        <taxon>Gunneridae</taxon>
        <taxon>Pentapetalae</taxon>
        <taxon>rosids</taxon>
        <taxon>fabids</taxon>
        <taxon>Malpighiales</taxon>
        <taxon>Euphorbiaceae</taxon>
        <taxon>Crotonoideae</taxon>
        <taxon>Micrandreae</taxon>
        <taxon>Hevea</taxon>
    </lineage>
</organism>
<proteinExistence type="predicted"/>
<dbReference type="InterPro" id="IPR036869">
    <property type="entry name" value="J_dom_sf"/>
</dbReference>
<gene>
    <name evidence="3" type="ORF">P3X46_021407</name>
</gene>
<dbReference type="PANTHER" id="PTHR23172">
    <property type="entry name" value="AUXILIN/CYCLIN G-ASSOCIATED KINASE-RELATED"/>
    <property type="match status" value="1"/>
</dbReference>
<accession>A0ABQ9LFG3</accession>
<sequence length="338" mass="37468">MNELAFTSADDPFVILESTSTTTKLTFTDPLEEFSKFNLSGSTNRLGSSNISARRPPPKPGQVLKSNKVKGSNVSSIDELEGFAMGRMQNNVNICSRGARERQTAKASKYKEAEDSAQKNHQKSADDLESFFGVGSRSSNVPKSRTTTSDPLFDAKINNKGEGAVAQRKSNGVSSSIRKGSSTTNIVDDFSSIFGDPLSFGEFEEVEGESEERQRARLGQHQRTQDRVRIADKVDAEMKRWAAGKEGNMRALLSSLQHVLWPECGWEPVSLTDLITSASVKKVYRKATLCVHPDKVQQKGATLEQKYTAEKVFDILEEAWNKFNKEELSYKPFNDSSC</sequence>
<reference evidence="3 4" key="1">
    <citation type="journal article" date="2023" name="Plant Biotechnol. J.">
        <title>Chromosome-level wild Hevea brasiliensis genome provides new tools for genomic-assisted breeding and valuable loci to elevate rubber yield.</title>
        <authorList>
            <person name="Cheng H."/>
            <person name="Song X."/>
            <person name="Hu Y."/>
            <person name="Wu T."/>
            <person name="Yang Q."/>
            <person name="An Z."/>
            <person name="Feng S."/>
            <person name="Deng Z."/>
            <person name="Wu W."/>
            <person name="Zeng X."/>
            <person name="Tu M."/>
            <person name="Wang X."/>
            <person name="Huang H."/>
        </authorList>
    </citation>
    <scope>NUCLEOTIDE SEQUENCE [LARGE SCALE GENOMIC DNA]</scope>
    <source>
        <strain evidence="3">MT/VB/25A 57/8</strain>
    </source>
</reference>
<dbReference type="InterPro" id="IPR001623">
    <property type="entry name" value="DnaJ_domain"/>
</dbReference>
<feature type="region of interest" description="Disordered" evidence="1">
    <location>
        <begin position="44"/>
        <end position="71"/>
    </location>
</feature>
<evidence type="ECO:0000259" key="2">
    <source>
        <dbReference type="PROSITE" id="PS50076"/>
    </source>
</evidence>